<dbReference type="InterPro" id="IPR006179">
    <property type="entry name" value="5_nucleotidase/apyrase"/>
</dbReference>
<reference evidence="3 4" key="1">
    <citation type="journal article" date="2013" name="Genome Announc.">
        <title>Draft Genome Sequence of an Alphaproteobacterium, Caenispirillum salinarum AK4(T), Isolated from a Solar Saltern.</title>
        <authorList>
            <person name="Khatri I."/>
            <person name="Singh A."/>
            <person name="Korpole S."/>
            <person name="Pinnaka A.K."/>
            <person name="Subramanian S."/>
        </authorList>
    </citation>
    <scope>NUCLEOTIDE SEQUENCE [LARGE SCALE GENOMIC DNA]</scope>
    <source>
        <strain evidence="3 4">AK4</strain>
    </source>
</reference>
<keyword evidence="1" id="KW-0547">Nucleotide-binding</keyword>
<dbReference type="InterPro" id="IPR029052">
    <property type="entry name" value="Metallo-depent_PP-like"/>
</dbReference>
<keyword evidence="1" id="KW-0378">Hydrolase</keyword>
<dbReference type="CDD" id="cd07411">
    <property type="entry name" value="MPP_SoxB_N"/>
    <property type="match status" value="1"/>
</dbReference>
<dbReference type="STRING" id="1238182.C882_2042"/>
<dbReference type="PANTHER" id="PTHR11575">
    <property type="entry name" value="5'-NUCLEOTIDASE-RELATED"/>
    <property type="match status" value="1"/>
</dbReference>
<dbReference type="InterPro" id="IPR008334">
    <property type="entry name" value="5'-Nucleotdase_C"/>
</dbReference>
<dbReference type="Gene3D" id="3.60.21.10">
    <property type="match status" value="1"/>
</dbReference>
<sequence>MLFTRRDFLRATAATAILTGAGTVSLGRTAYGQSKMMTQDDLLRFTPKGQVTLLHVTDMHAQLKPVYFREPSVNLGVGEVAGKPPHVVGPEFLKMFDIARGTPECHALTYVDFVDLARQYGKLGGVDRLATLIKAIRAERPDNTLFLDGGDTWQGSYTSYHTKGEDMVKVMNALTTDAMTAHWEFTYGQDRVQELIDQMDFPFLAGNVIDATWEEAVFDSTKMFERGGVKIAVIGQAFPYTPIANPGYMIPDWSFGIRPEMVQEHIDNARANGAEVVVLLSHNGFDVDRKLAGMVDGLDVLLTGHTHDALPRAIDVDGTLLIASGSHGKFLSRLDLDVKNGKVADYTYRLIPVFSDVITPDPDMAKLVEEVRAPFAAEIDRVVGTTDSLLYRRGNFNGTFDDLICQALLEERDAEIALSPGFRWGATLLPGQEITVDDIHSMTSITYPEAYRSQMKGEMLKTILEDVADNIFNPDPFYQQGGDMVRVGGMGYTIDVDKPMGSRISNMTMLKTGEPVDPSREYTVAGWASVNEGTEGPPIWDVVTNYIEKHKTVELAPNDSIQVRS</sequence>
<dbReference type="SUPFAM" id="SSF56300">
    <property type="entry name" value="Metallo-dependent phosphatases"/>
    <property type="match status" value="1"/>
</dbReference>
<feature type="domain" description="5'-Nucleotidase C-terminal" evidence="2">
    <location>
        <begin position="383"/>
        <end position="536"/>
    </location>
</feature>
<dbReference type="NCBIfam" id="TIGR04486">
    <property type="entry name" value="thiosulf_SoxB"/>
    <property type="match status" value="1"/>
</dbReference>
<dbReference type="PRINTS" id="PR01607">
    <property type="entry name" value="APYRASEFAMLY"/>
</dbReference>
<dbReference type="GO" id="GO:0030288">
    <property type="term" value="C:outer membrane-bounded periplasmic space"/>
    <property type="evidence" value="ECO:0007669"/>
    <property type="project" value="TreeGrafter"/>
</dbReference>
<dbReference type="PROSITE" id="PS51318">
    <property type="entry name" value="TAT"/>
    <property type="match status" value="1"/>
</dbReference>
<name>K9H957_9PROT</name>
<dbReference type="Gene3D" id="6.10.140.570">
    <property type="match status" value="1"/>
</dbReference>
<dbReference type="GO" id="GO:0016787">
    <property type="term" value="F:hydrolase activity"/>
    <property type="evidence" value="ECO:0007669"/>
    <property type="project" value="UniProtKB-KW"/>
</dbReference>
<dbReference type="EMBL" id="ANHY01000021">
    <property type="protein sequence ID" value="EKV27113.1"/>
    <property type="molecule type" value="Genomic_DNA"/>
</dbReference>
<protein>
    <submittedName>
        <fullName evidence="3">Sulfur oxidation protein SoxB</fullName>
    </submittedName>
</protein>
<dbReference type="RefSeq" id="WP_009542438.1">
    <property type="nucleotide sequence ID" value="NZ_ANHY01000021.1"/>
</dbReference>
<keyword evidence="4" id="KW-1185">Reference proteome</keyword>
<evidence type="ECO:0000313" key="3">
    <source>
        <dbReference type="EMBL" id="EKV27113.1"/>
    </source>
</evidence>
<dbReference type="Gene3D" id="3.90.780.10">
    <property type="entry name" value="5'-Nucleotidase, C-terminal domain"/>
    <property type="match status" value="1"/>
</dbReference>
<dbReference type="Pfam" id="PF02872">
    <property type="entry name" value="5_nucleotid_C"/>
    <property type="match status" value="1"/>
</dbReference>
<dbReference type="Proteomes" id="UP000009881">
    <property type="component" value="Unassembled WGS sequence"/>
</dbReference>
<dbReference type="InterPro" id="IPR036907">
    <property type="entry name" value="5'-Nucleotdase_C_sf"/>
</dbReference>
<dbReference type="InterPro" id="IPR030998">
    <property type="entry name" value="Thiosulf_SoxB"/>
</dbReference>
<proteinExistence type="inferred from homology"/>
<gene>
    <name evidence="3" type="ORF">C882_2042</name>
</gene>
<dbReference type="GO" id="GO:0009166">
    <property type="term" value="P:nucleotide catabolic process"/>
    <property type="evidence" value="ECO:0007669"/>
    <property type="project" value="InterPro"/>
</dbReference>
<evidence type="ECO:0000313" key="4">
    <source>
        <dbReference type="Proteomes" id="UP000009881"/>
    </source>
</evidence>
<evidence type="ECO:0000259" key="2">
    <source>
        <dbReference type="Pfam" id="PF02872"/>
    </source>
</evidence>
<comment type="similarity">
    <text evidence="1">Belongs to the 5'-nucleotidase family.</text>
</comment>
<dbReference type="InterPro" id="IPR006311">
    <property type="entry name" value="TAT_signal"/>
</dbReference>
<dbReference type="SUPFAM" id="SSF55816">
    <property type="entry name" value="5'-nucleotidase (syn. UDP-sugar hydrolase), C-terminal domain"/>
    <property type="match status" value="1"/>
</dbReference>
<dbReference type="PATRIC" id="fig|1238182.3.peg.3996"/>
<comment type="caution">
    <text evidence="3">The sequence shown here is derived from an EMBL/GenBank/DDBJ whole genome shotgun (WGS) entry which is preliminary data.</text>
</comment>
<dbReference type="AlphaFoldDB" id="K9H957"/>
<dbReference type="PANTHER" id="PTHR11575:SF42">
    <property type="entry name" value="SULFUR OXIDATION PROTEIN SOXB"/>
    <property type="match status" value="1"/>
</dbReference>
<dbReference type="GO" id="GO:0000166">
    <property type="term" value="F:nucleotide binding"/>
    <property type="evidence" value="ECO:0007669"/>
    <property type="project" value="UniProtKB-KW"/>
</dbReference>
<accession>K9H957</accession>
<organism evidence="3 4">
    <name type="scientific">Caenispirillum salinarum AK4</name>
    <dbReference type="NCBI Taxonomy" id="1238182"/>
    <lineage>
        <taxon>Bacteria</taxon>
        <taxon>Pseudomonadati</taxon>
        <taxon>Pseudomonadota</taxon>
        <taxon>Alphaproteobacteria</taxon>
        <taxon>Rhodospirillales</taxon>
        <taxon>Novispirillaceae</taxon>
        <taxon>Caenispirillum</taxon>
    </lineage>
</organism>
<dbReference type="eggNOG" id="COG0737">
    <property type="taxonomic scope" value="Bacteria"/>
</dbReference>
<dbReference type="InterPro" id="IPR041829">
    <property type="entry name" value="SoxB_N"/>
</dbReference>
<evidence type="ECO:0000256" key="1">
    <source>
        <dbReference type="RuleBase" id="RU362119"/>
    </source>
</evidence>